<gene>
    <name evidence="2" type="ORF">ORQ98_05775</name>
</gene>
<reference evidence="2 3" key="1">
    <citation type="submission" date="2022-11" db="EMBL/GenBank/DDBJ databases">
        <title>Spartinivicinus poritis sp. nov., isolated from scleractinian coral Porites lutea.</title>
        <authorList>
            <person name="Zhang G."/>
            <person name="Cai L."/>
            <person name="Wei Q."/>
        </authorList>
    </citation>
    <scope>NUCLEOTIDE SEQUENCE [LARGE SCALE GENOMIC DNA]</scope>
    <source>
        <strain evidence="2 3">A2-2</strain>
    </source>
</reference>
<evidence type="ECO:0000313" key="2">
    <source>
        <dbReference type="EMBL" id="MDE1461472.1"/>
    </source>
</evidence>
<comment type="caution">
    <text evidence="2">The sequence shown here is derived from an EMBL/GenBank/DDBJ whole genome shotgun (WGS) entry which is preliminary data.</text>
</comment>
<name>A0ABT5U7I6_9GAMM</name>
<protein>
    <submittedName>
        <fullName evidence="2">Uncharacterized protein</fullName>
    </submittedName>
</protein>
<evidence type="ECO:0000256" key="1">
    <source>
        <dbReference type="SAM" id="MobiDB-lite"/>
    </source>
</evidence>
<dbReference type="RefSeq" id="WP_274687835.1">
    <property type="nucleotide sequence ID" value="NZ_JAPMOU010000005.1"/>
</dbReference>
<organism evidence="2 3">
    <name type="scientific">Spartinivicinus poritis</name>
    <dbReference type="NCBI Taxonomy" id="2994640"/>
    <lineage>
        <taxon>Bacteria</taxon>
        <taxon>Pseudomonadati</taxon>
        <taxon>Pseudomonadota</taxon>
        <taxon>Gammaproteobacteria</taxon>
        <taxon>Oceanospirillales</taxon>
        <taxon>Zooshikellaceae</taxon>
        <taxon>Spartinivicinus</taxon>
    </lineage>
</organism>
<feature type="region of interest" description="Disordered" evidence="1">
    <location>
        <begin position="87"/>
        <end position="106"/>
    </location>
</feature>
<feature type="compositionally biased region" description="Polar residues" evidence="1">
    <location>
        <begin position="89"/>
        <end position="99"/>
    </location>
</feature>
<sequence>MGSPTKARPGMADIKTMSGKADQRHLSYRSYFKLGALEIQRMRKLKEREAAMSRIDNIDRCLNRIDHELTELRNQLNSCTDTLQKKDLQNTSQPESLVNNGLRIDY</sequence>
<keyword evidence="3" id="KW-1185">Reference proteome</keyword>
<proteinExistence type="predicted"/>
<dbReference type="EMBL" id="JAPMOU010000005">
    <property type="protein sequence ID" value="MDE1461472.1"/>
    <property type="molecule type" value="Genomic_DNA"/>
</dbReference>
<dbReference type="Proteomes" id="UP001528823">
    <property type="component" value="Unassembled WGS sequence"/>
</dbReference>
<accession>A0ABT5U7I6</accession>
<evidence type="ECO:0000313" key="3">
    <source>
        <dbReference type="Proteomes" id="UP001528823"/>
    </source>
</evidence>